<proteinExistence type="predicted"/>
<accession>A0ABV7ZL89</accession>
<dbReference type="Pfam" id="PF13385">
    <property type="entry name" value="Laminin_G_3"/>
    <property type="match status" value="1"/>
</dbReference>
<dbReference type="Proteomes" id="UP001595751">
    <property type="component" value="Unassembled WGS sequence"/>
</dbReference>
<dbReference type="RefSeq" id="WP_290291703.1">
    <property type="nucleotide sequence ID" value="NZ_CP047211.1"/>
</dbReference>
<sequence>MSIVTDAAAGATFAAWAGSAGVVTAGTGTVQTIGTVTTAPGLDGHQALRLSTGDLTVTGVPSFTDVDATVEAWVRLSPAATGRTVFARVNGGTEVSLTVGADGRPTVVVASTAGPYRVTLRGSTRVDDGRWHQLAVVIDRGWFSVVDVTLVVDGSPVSSGQMRPGLFGASPQLGMTSVVQIGARDGRSRLMGDLLVVAMHSRAVSASSLAWRWESRSAKGRATTGWGILLG</sequence>
<evidence type="ECO:0000313" key="1">
    <source>
        <dbReference type="EMBL" id="MFC3848900.1"/>
    </source>
</evidence>
<dbReference type="EMBL" id="JBHRZN010000001">
    <property type="protein sequence ID" value="MFC3848900.1"/>
    <property type="molecule type" value="Genomic_DNA"/>
</dbReference>
<dbReference type="SUPFAM" id="SSF49899">
    <property type="entry name" value="Concanavalin A-like lectins/glucanases"/>
    <property type="match status" value="1"/>
</dbReference>
<dbReference type="Gene3D" id="2.60.120.200">
    <property type="match status" value="1"/>
</dbReference>
<gene>
    <name evidence="1" type="ORF">ACFORJ_01785</name>
</gene>
<protein>
    <submittedName>
        <fullName evidence="1">LamG domain-containing protein</fullName>
    </submittedName>
</protein>
<reference evidence="2" key="1">
    <citation type="journal article" date="2019" name="Int. J. Syst. Evol. Microbiol.">
        <title>The Global Catalogue of Microorganisms (GCM) 10K type strain sequencing project: providing services to taxonomists for standard genome sequencing and annotation.</title>
        <authorList>
            <consortium name="The Broad Institute Genomics Platform"/>
            <consortium name="The Broad Institute Genome Sequencing Center for Infectious Disease"/>
            <person name="Wu L."/>
            <person name="Ma J."/>
        </authorList>
    </citation>
    <scope>NUCLEOTIDE SEQUENCE [LARGE SCALE GENOMIC DNA]</scope>
    <source>
        <strain evidence="2">CCUG 53252</strain>
    </source>
</reference>
<dbReference type="InterPro" id="IPR013320">
    <property type="entry name" value="ConA-like_dom_sf"/>
</dbReference>
<comment type="caution">
    <text evidence="1">The sequence shown here is derived from an EMBL/GenBank/DDBJ whole genome shotgun (WGS) entry which is preliminary data.</text>
</comment>
<keyword evidence="2" id="KW-1185">Reference proteome</keyword>
<name>A0ABV7ZL89_9CORY</name>
<evidence type="ECO:0000313" key="2">
    <source>
        <dbReference type="Proteomes" id="UP001595751"/>
    </source>
</evidence>
<organism evidence="1 2">
    <name type="scientific">Corynebacterium hansenii</name>
    <dbReference type="NCBI Taxonomy" id="394964"/>
    <lineage>
        <taxon>Bacteria</taxon>
        <taxon>Bacillati</taxon>
        <taxon>Actinomycetota</taxon>
        <taxon>Actinomycetes</taxon>
        <taxon>Mycobacteriales</taxon>
        <taxon>Corynebacteriaceae</taxon>
        <taxon>Corynebacterium</taxon>
    </lineage>
</organism>